<gene>
    <name evidence="1" type="ORF">CSSPJE1EN1_LOCUS8722</name>
</gene>
<dbReference type="CDD" id="cd05483">
    <property type="entry name" value="retropepsin_like_bacteria"/>
    <property type="match status" value="1"/>
</dbReference>
<dbReference type="InterPro" id="IPR021109">
    <property type="entry name" value="Peptidase_aspartic_dom_sf"/>
</dbReference>
<organism evidence="1 2">
    <name type="scientific">Sphagnum jensenii</name>
    <dbReference type="NCBI Taxonomy" id="128206"/>
    <lineage>
        <taxon>Eukaryota</taxon>
        <taxon>Viridiplantae</taxon>
        <taxon>Streptophyta</taxon>
        <taxon>Embryophyta</taxon>
        <taxon>Bryophyta</taxon>
        <taxon>Sphagnophytina</taxon>
        <taxon>Sphagnopsida</taxon>
        <taxon>Sphagnales</taxon>
        <taxon>Sphagnaceae</taxon>
        <taxon>Sphagnum</taxon>
    </lineage>
</organism>
<reference evidence="1" key="1">
    <citation type="submission" date="2024-02" db="EMBL/GenBank/DDBJ databases">
        <authorList>
            <consortium name="ELIXIR-Norway"/>
            <consortium name="Elixir Norway"/>
        </authorList>
    </citation>
    <scope>NUCLEOTIDE SEQUENCE</scope>
</reference>
<dbReference type="Proteomes" id="UP001497444">
    <property type="component" value="Chromosome 15"/>
</dbReference>
<dbReference type="EMBL" id="OZ020110">
    <property type="protein sequence ID" value="CAK9263244.1"/>
    <property type="molecule type" value="Genomic_DNA"/>
</dbReference>
<evidence type="ECO:0008006" key="3">
    <source>
        <dbReference type="Google" id="ProtNLM"/>
    </source>
</evidence>
<evidence type="ECO:0000313" key="2">
    <source>
        <dbReference type="Proteomes" id="UP001497444"/>
    </source>
</evidence>
<accession>A0ABP0W8V7</accession>
<dbReference type="InterPro" id="IPR034122">
    <property type="entry name" value="Retropepsin-like_bacterial"/>
</dbReference>
<name>A0ABP0W8V7_9BRYO</name>
<proteinExistence type="predicted"/>
<sequence length="671" mass="74717">MSLLFCQSPHPVSSFTTLTRHHRHRHHHHLLPLWSGQTGHDLRRVQRNGKPQQNAVAVNCNLHFQRVVKDSCSLVNSVWPLLIKEEVSVFGLRVRKQPSLSTSVCLPHLPTGLYCVRRSSGCKINGRQQVHSLASAPELHSLKMGVQECLQNIYSSMGLQDWALHEHITVSGTQTLMGMEGEWCLNWNMDGRFFEQFDGIEMTMEWAYDGEDEPWGGDAAGRITIMDLDDREVCLLTSWIRTGFWVTQRGQQQLHIELEKGDGTGIVHALSSELILSVKLLDSKVVAYVIIDKTSWLPIRSSIRAFGGWDNWEYSNWQLLQRGRKCLFPFASVHRPPPGGRDIYSVQKIVVTSDAGPGERALCSMYSMPNTLLVPRHNPSYPCAEMDSTCLPFVEMIQAESGHYLVRPLIDGRDIGYFIVDTGASSLTIAPEKAMELGMHVFGEVYVTGAEGEVRTRFCRAKSFQLGPLKISAPLFMEVSMEGVVRGVSSVAGICGYDIFHNCIVEMEYRKGRLSLHNPLTYKSSYPGVLNWHMMRMLENVPHVSATFNGHSALFLLDTGAGGVDVIFHGRAVEEFDLMSTVEPVGSARVKGISSSSGGIQVKFGILDTLELGGQSFQQVRALFSAKDTALDLSEYTAGVVCGDLLAEYLVILDYGSRKLALVDIHEVMET</sequence>
<protein>
    <recommendedName>
        <fullName evidence="3">Peptidase A2 domain-containing protein</fullName>
    </recommendedName>
</protein>
<keyword evidence="2" id="KW-1185">Reference proteome</keyword>
<dbReference type="Pfam" id="PF13650">
    <property type="entry name" value="Asp_protease_2"/>
    <property type="match status" value="1"/>
</dbReference>
<dbReference type="Gene3D" id="2.40.70.10">
    <property type="entry name" value="Acid Proteases"/>
    <property type="match status" value="2"/>
</dbReference>
<evidence type="ECO:0000313" key="1">
    <source>
        <dbReference type="EMBL" id="CAK9263244.1"/>
    </source>
</evidence>